<dbReference type="Pfam" id="PF07876">
    <property type="entry name" value="Dabb"/>
    <property type="match status" value="1"/>
</dbReference>
<dbReference type="OrthoDB" id="1601230at2759"/>
<gene>
    <name evidence="2" type="ORF">PanWU01x14_120610</name>
</gene>
<evidence type="ECO:0000313" key="3">
    <source>
        <dbReference type="Proteomes" id="UP000237105"/>
    </source>
</evidence>
<dbReference type="EMBL" id="JXTB01000092">
    <property type="protein sequence ID" value="PON64884.1"/>
    <property type="molecule type" value="Genomic_DNA"/>
</dbReference>
<sequence length="60" mass="6801">MCDRGKDVSIENLQQGFTHIFVSTFESAEAHPAHVDFANLLVANLDKVIVFEYKHTIYCS</sequence>
<comment type="caution">
    <text evidence="2">The sequence shown here is derived from an EMBL/GenBank/DDBJ whole genome shotgun (WGS) entry which is preliminary data.</text>
</comment>
<organism evidence="2 3">
    <name type="scientific">Parasponia andersonii</name>
    <name type="common">Sponia andersonii</name>
    <dbReference type="NCBI Taxonomy" id="3476"/>
    <lineage>
        <taxon>Eukaryota</taxon>
        <taxon>Viridiplantae</taxon>
        <taxon>Streptophyta</taxon>
        <taxon>Embryophyta</taxon>
        <taxon>Tracheophyta</taxon>
        <taxon>Spermatophyta</taxon>
        <taxon>Magnoliopsida</taxon>
        <taxon>eudicotyledons</taxon>
        <taxon>Gunneridae</taxon>
        <taxon>Pentapetalae</taxon>
        <taxon>rosids</taxon>
        <taxon>fabids</taxon>
        <taxon>Rosales</taxon>
        <taxon>Cannabaceae</taxon>
        <taxon>Parasponia</taxon>
    </lineage>
</organism>
<dbReference type="SUPFAM" id="SSF54909">
    <property type="entry name" value="Dimeric alpha+beta barrel"/>
    <property type="match status" value="1"/>
</dbReference>
<dbReference type="InterPro" id="IPR011008">
    <property type="entry name" value="Dimeric_a/b-barrel"/>
</dbReference>
<keyword evidence="3" id="KW-1185">Reference proteome</keyword>
<accession>A0A2P5CUZ0</accession>
<feature type="domain" description="Stress-response A/B barrel" evidence="1">
    <location>
        <begin position="1"/>
        <end position="53"/>
    </location>
</feature>
<dbReference type="PROSITE" id="PS51502">
    <property type="entry name" value="S_R_A_B_BARREL"/>
    <property type="match status" value="1"/>
</dbReference>
<protein>
    <submittedName>
        <fullName evidence="2">Stress responsive alpha-beta barrel</fullName>
    </submittedName>
</protein>
<dbReference type="STRING" id="3476.A0A2P5CUZ0"/>
<reference evidence="3" key="1">
    <citation type="submission" date="2016-06" db="EMBL/GenBank/DDBJ databases">
        <title>Parallel loss of symbiosis genes in relatives of nitrogen-fixing non-legume Parasponia.</title>
        <authorList>
            <person name="Van Velzen R."/>
            <person name="Holmer R."/>
            <person name="Bu F."/>
            <person name="Rutten L."/>
            <person name="Van Zeijl A."/>
            <person name="Liu W."/>
            <person name="Santuari L."/>
            <person name="Cao Q."/>
            <person name="Sharma T."/>
            <person name="Shen D."/>
            <person name="Roswanjaya Y."/>
            <person name="Wardhani T."/>
            <person name="Kalhor M.S."/>
            <person name="Jansen J."/>
            <person name="Van den Hoogen J."/>
            <person name="Gungor B."/>
            <person name="Hartog M."/>
            <person name="Hontelez J."/>
            <person name="Verver J."/>
            <person name="Yang W.-C."/>
            <person name="Schijlen E."/>
            <person name="Repin R."/>
            <person name="Schilthuizen M."/>
            <person name="Schranz E."/>
            <person name="Heidstra R."/>
            <person name="Miyata K."/>
            <person name="Fedorova E."/>
            <person name="Kohlen W."/>
            <person name="Bisseling T."/>
            <person name="Smit S."/>
            <person name="Geurts R."/>
        </authorList>
    </citation>
    <scope>NUCLEOTIDE SEQUENCE [LARGE SCALE GENOMIC DNA]</scope>
    <source>
        <strain evidence="3">cv. WU1-14</strain>
    </source>
</reference>
<dbReference type="InterPro" id="IPR013097">
    <property type="entry name" value="Dabb"/>
</dbReference>
<evidence type="ECO:0000313" key="2">
    <source>
        <dbReference type="EMBL" id="PON64884.1"/>
    </source>
</evidence>
<name>A0A2P5CUZ0_PARAD</name>
<dbReference type="Proteomes" id="UP000237105">
    <property type="component" value="Unassembled WGS sequence"/>
</dbReference>
<proteinExistence type="predicted"/>
<dbReference type="AlphaFoldDB" id="A0A2P5CUZ0"/>
<dbReference type="SMR" id="A0A2P5CUZ0"/>
<evidence type="ECO:0000259" key="1">
    <source>
        <dbReference type="PROSITE" id="PS51502"/>
    </source>
</evidence>
<dbReference type="Gene3D" id="3.30.70.100">
    <property type="match status" value="1"/>
</dbReference>